<reference evidence="1 2" key="1">
    <citation type="submission" date="2016-01" db="EMBL/GenBank/DDBJ databases">
        <title>The new phylogeny of the genus Mycobacterium.</title>
        <authorList>
            <person name="Tarcisio F."/>
            <person name="Conor M."/>
            <person name="Antonella G."/>
            <person name="Elisabetta G."/>
            <person name="Giulia F.S."/>
            <person name="Sara T."/>
            <person name="Anna F."/>
            <person name="Clotilde B."/>
            <person name="Roberto B."/>
            <person name="Veronica D.S."/>
            <person name="Fabio R."/>
            <person name="Monica P."/>
            <person name="Olivier J."/>
            <person name="Enrico T."/>
            <person name="Nicola S."/>
        </authorList>
    </citation>
    <scope>NUCLEOTIDE SEQUENCE [LARGE SCALE GENOMIC DNA]</scope>
    <source>
        <strain evidence="1 2">ATCC 27353</strain>
    </source>
</reference>
<proteinExistence type="predicted"/>
<organism evidence="1 2">
    <name type="scientific">Mycolicibacter engbaekii</name>
    <dbReference type="NCBI Taxonomy" id="188915"/>
    <lineage>
        <taxon>Bacteria</taxon>
        <taxon>Bacillati</taxon>
        <taxon>Actinomycetota</taxon>
        <taxon>Actinomycetes</taxon>
        <taxon>Mycobacteriales</taxon>
        <taxon>Mycobacteriaceae</taxon>
        <taxon>Mycolicibacter</taxon>
    </lineage>
</organism>
<keyword evidence="2" id="KW-1185">Reference proteome</keyword>
<comment type="caution">
    <text evidence="1">The sequence shown here is derived from an EMBL/GenBank/DDBJ whole genome shotgun (WGS) entry which is preliminary data.</text>
</comment>
<name>A0A1X1U0H2_9MYCO</name>
<evidence type="ECO:0000313" key="2">
    <source>
        <dbReference type="Proteomes" id="UP000193465"/>
    </source>
</evidence>
<dbReference type="AlphaFoldDB" id="A0A1X1U0H2"/>
<gene>
    <name evidence="1" type="ORF">AWC02_04800</name>
</gene>
<evidence type="ECO:0000313" key="1">
    <source>
        <dbReference type="EMBL" id="ORV50317.1"/>
    </source>
</evidence>
<sequence length="137" mass="14787">MQAFTLIISLAALTLGIVAVNRPNSSPTYTEAQRAAAQSMLCERYRLAAESVKIETQTPDNAALARIALTNGAIMLETASADPALDASVREAVRELAVGYQDLTAMGTAGIVNESQFEDRMDAVNDKNRVLKELCRR</sequence>
<dbReference type="Proteomes" id="UP000193465">
    <property type="component" value="Unassembled WGS sequence"/>
</dbReference>
<accession>A0A1X1U0H2</accession>
<dbReference type="EMBL" id="LQOT01000017">
    <property type="protein sequence ID" value="ORV50317.1"/>
    <property type="molecule type" value="Genomic_DNA"/>
</dbReference>
<protein>
    <submittedName>
        <fullName evidence="1">Uncharacterized protein</fullName>
    </submittedName>
</protein>